<keyword evidence="1" id="KW-0812">Transmembrane</keyword>
<dbReference type="EMBL" id="QSRD01000010">
    <property type="protein sequence ID" value="RGL04063.1"/>
    <property type="molecule type" value="Genomic_DNA"/>
</dbReference>
<evidence type="ECO:0000313" key="3">
    <source>
        <dbReference type="Proteomes" id="UP000260835"/>
    </source>
</evidence>
<keyword evidence="1" id="KW-1133">Transmembrane helix</keyword>
<dbReference type="Proteomes" id="UP000260835">
    <property type="component" value="Unassembled WGS sequence"/>
</dbReference>
<organism evidence="2 3">
    <name type="scientific">Prevotella disiens</name>
    <dbReference type="NCBI Taxonomy" id="28130"/>
    <lineage>
        <taxon>Bacteria</taxon>
        <taxon>Pseudomonadati</taxon>
        <taxon>Bacteroidota</taxon>
        <taxon>Bacteroidia</taxon>
        <taxon>Bacteroidales</taxon>
        <taxon>Prevotellaceae</taxon>
        <taxon>Prevotella</taxon>
    </lineage>
</organism>
<evidence type="ECO:0000313" key="2">
    <source>
        <dbReference type="EMBL" id="RGL04063.1"/>
    </source>
</evidence>
<dbReference type="AlphaFoldDB" id="A0A3E4QM70"/>
<protein>
    <submittedName>
        <fullName evidence="2">Uncharacterized protein</fullName>
    </submittedName>
</protein>
<comment type="caution">
    <text evidence="2">The sequence shown here is derived from an EMBL/GenBank/DDBJ whole genome shotgun (WGS) entry which is preliminary data.</text>
</comment>
<accession>A0A3E4QM70</accession>
<feature type="transmembrane region" description="Helical" evidence="1">
    <location>
        <begin position="20"/>
        <end position="45"/>
    </location>
</feature>
<gene>
    <name evidence="2" type="ORF">DXC89_02505</name>
</gene>
<sequence length="66" mass="7976">MTVRTNCLWCFCCVYNFHNLWFLFVFGFFFIAFVFLFYCFCFSFLSPRFVLNHCAVGFHGKVNNKL</sequence>
<reference evidence="2 3" key="1">
    <citation type="submission" date="2018-08" db="EMBL/GenBank/DDBJ databases">
        <title>A genome reference for cultivated species of the human gut microbiota.</title>
        <authorList>
            <person name="Zou Y."/>
            <person name="Xue W."/>
            <person name="Luo G."/>
        </authorList>
    </citation>
    <scope>NUCLEOTIDE SEQUENCE [LARGE SCALE GENOMIC DNA]</scope>
    <source>
        <strain evidence="2 3">TF09-12</strain>
    </source>
</reference>
<name>A0A3E4QM70_9BACT</name>
<evidence type="ECO:0000256" key="1">
    <source>
        <dbReference type="SAM" id="Phobius"/>
    </source>
</evidence>
<keyword evidence="1" id="KW-0472">Membrane</keyword>
<proteinExistence type="predicted"/>